<proteinExistence type="predicted"/>
<dbReference type="InterPro" id="IPR007391">
    <property type="entry name" value="Vancomycin_resist_VanW"/>
</dbReference>
<gene>
    <name evidence="4" type="ORF">Sxan_10030</name>
</gene>
<evidence type="ECO:0000313" key="5">
    <source>
        <dbReference type="Proteomes" id="UP000600026"/>
    </source>
</evidence>
<dbReference type="Pfam" id="PF04294">
    <property type="entry name" value="VanW"/>
    <property type="match status" value="1"/>
</dbReference>
<keyword evidence="5" id="KW-1185">Reference proteome</keyword>
<feature type="transmembrane region" description="Helical" evidence="2">
    <location>
        <begin position="20"/>
        <end position="45"/>
    </location>
</feature>
<feature type="compositionally biased region" description="Polar residues" evidence="1">
    <location>
        <begin position="521"/>
        <end position="534"/>
    </location>
</feature>
<reference evidence="4" key="1">
    <citation type="submission" date="2020-09" db="EMBL/GenBank/DDBJ databases">
        <title>Whole genome shotgun sequence of Streptomyces xanthophaeus NBRC 12829.</title>
        <authorList>
            <person name="Komaki H."/>
            <person name="Tamura T."/>
        </authorList>
    </citation>
    <scope>NUCLEOTIDE SEQUENCE</scope>
    <source>
        <strain evidence="4">NBRC 12829</strain>
    </source>
</reference>
<dbReference type="RefSeq" id="WP_031152069.1">
    <property type="nucleotide sequence ID" value="NZ_BNEE01000004.1"/>
</dbReference>
<name>A0A919GTU6_9ACTN</name>
<dbReference type="EMBL" id="BNEE01000004">
    <property type="protein sequence ID" value="GHI83639.1"/>
    <property type="molecule type" value="Genomic_DNA"/>
</dbReference>
<dbReference type="Pfam" id="PF12229">
    <property type="entry name" value="PG_binding_4"/>
    <property type="match status" value="1"/>
</dbReference>
<dbReference type="PANTHER" id="PTHR35788:SF1">
    <property type="entry name" value="EXPORTED PROTEIN"/>
    <property type="match status" value="1"/>
</dbReference>
<feature type="region of interest" description="Disordered" evidence="1">
    <location>
        <begin position="519"/>
        <end position="544"/>
    </location>
</feature>
<keyword evidence="2" id="KW-1133">Transmembrane helix</keyword>
<sequence>MRRASRTGTRAATGGKRWTVPGLAGLAGGAAILGFGGLYAAGLLLTGEDVAPGTKVRGVDIGGLSRAEARRVLDRELGPAAAAPVPLRVGDRTEQVPAATLGLSLDTAGTAERAARAGSGPLTVIGRLFGSGDPDLAPVVRLDEKAARSALDTVADKTGQEAREGGVAFEKGKAKAVPPVTGVALDVDASLGALRAAYPQPAGEPLGLPVRRTEPKIGQQETDRALKEFAEPAVSAPVTLTAAGKRISVAPAVLSRHLAVKDDGGGRLVPALDAKALLADPALAGPLRQAVPGPAEARLAVDAAGAVTVAEEGRAGRQVTERTLGDAVLPLLTGSGAAARTGEVATEAVQPRLTRDTVQQLGIKEKVSSFTVRYEPAAYRTTNIGRAAELINGSLVLPDQTWSFNSTVGERTKENGFVDGLIINNGQYEKASGGGVSAVATTVFNAMFFAGVKPVEYGAHSFYIERYPEGREATVAWGSLDLRFANDSGKALYIQAEASDTAVTITFLGTKKYEEIRATQGPRTNVKQPATRTGSGPKCEPQSPLEGFDVAVDRVFVQGGTEIKRETMKTRYTPRDSVKCGA</sequence>
<keyword evidence="2" id="KW-0472">Membrane</keyword>
<dbReference type="AlphaFoldDB" id="A0A919GTU6"/>
<keyword evidence="2" id="KW-0812">Transmembrane</keyword>
<protein>
    <submittedName>
        <fullName evidence="4">Vanomycin resistance protein VanB</fullName>
    </submittedName>
</protein>
<evidence type="ECO:0000313" key="4">
    <source>
        <dbReference type="EMBL" id="GHI83639.1"/>
    </source>
</evidence>
<dbReference type="PANTHER" id="PTHR35788">
    <property type="entry name" value="EXPORTED PROTEIN-RELATED"/>
    <property type="match status" value="1"/>
</dbReference>
<evidence type="ECO:0000256" key="2">
    <source>
        <dbReference type="SAM" id="Phobius"/>
    </source>
</evidence>
<accession>A0A919GTU6</accession>
<feature type="domain" description="YoaR-like putative peptidoglycan binding" evidence="3">
    <location>
        <begin position="96"/>
        <end position="198"/>
    </location>
</feature>
<organism evidence="4 5">
    <name type="scientific">Streptomyces xanthophaeus</name>
    <dbReference type="NCBI Taxonomy" id="67385"/>
    <lineage>
        <taxon>Bacteria</taxon>
        <taxon>Bacillati</taxon>
        <taxon>Actinomycetota</taxon>
        <taxon>Actinomycetes</taxon>
        <taxon>Kitasatosporales</taxon>
        <taxon>Streptomycetaceae</taxon>
        <taxon>Streptomyces</taxon>
    </lineage>
</organism>
<evidence type="ECO:0000259" key="3">
    <source>
        <dbReference type="Pfam" id="PF12229"/>
    </source>
</evidence>
<evidence type="ECO:0000256" key="1">
    <source>
        <dbReference type="SAM" id="MobiDB-lite"/>
    </source>
</evidence>
<dbReference type="Proteomes" id="UP000600026">
    <property type="component" value="Unassembled WGS sequence"/>
</dbReference>
<comment type="caution">
    <text evidence="4">The sequence shown here is derived from an EMBL/GenBank/DDBJ whole genome shotgun (WGS) entry which is preliminary data.</text>
</comment>
<dbReference type="InterPro" id="IPR022029">
    <property type="entry name" value="YoaR-like_PG-bd"/>
</dbReference>
<dbReference type="InterPro" id="IPR052913">
    <property type="entry name" value="Glycopeptide_resist_protein"/>
</dbReference>
<dbReference type="OrthoDB" id="9813301at2"/>